<evidence type="ECO:0000259" key="6">
    <source>
        <dbReference type="PROSITE" id="PS50850"/>
    </source>
</evidence>
<proteinExistence type="predicted"/>
<dbReference type="CDD" id="cd17321">
    <property type="entry name" value="MFS_MMR_MDR_like"/>
    <property type="match status" value="1"/>
</dbReference>
<feature type="transmembrane region" description="Helical" evidence="5">
    <location>
        <begin position="488"/>
        <end position="509"/>
    </location>
</feature>
<protein>
    <submittedName>
        <fullName evidence="7">MFS transporter</fullName>
    </submittedName>
</protein>
<feature type="transmembrane region" description="Helical" evidence="5">
    <location>
        <begin position="372"/>
        <end position="395"/>
    </location>
</feature>
<evidence type="ECO:0000313" key="8">
    <source>
        <dbReference type="Proteomes" id="UP000078396"/>
    </source>
</evidence>
<dbReference type="PANTHER" id="PTHR42718">
    <property type="entry name" value="MAJOR FACILITATOR SUPERFAMILY MULTIDRUG TRANSPORTER MFSC"/>
    <property type="match status" value="1"/>
</dbReference>
<dbReference type="Pfam" id="PF07690">
    <property type="entry name" value="MFS_1"/>
    <property type="match status" value="1"/>
</dbReference>
<evidence type="ECO:0000256" key="1">
    <source>
        <dbReference type="ARBA" id="ARBA00004651"/>
    </source>
</evidence>
<sequence>MVDAPTQSDQDIDRAHATAPSRRRNWLLAVASADVLLVMSSMVALNAALPDIARETSATQTQLTWVVDGYTLALACLLLPAGAIGDRYGRRGALLAGLGIFALASAAPIVFGSPTEIILSRAVAGVGAALIMPATLSLLTAAFLKAERNKAVGIWAGVAGSGAIFGFLGTGLLLQYFSWQSIFYGFAGAGVLMFAVTLTIGSSRDETATPIDWAGGALIGLGLAVFVLGIVEAPVRGWSDPVVLGCLALGVVLVAAFAMLQLQRAHPLLDVRLFRSPDFSTGAMGITFLFFAMFGFFFVAMQFMQLVMGYTALQTAFALSPLAVPMLILSSTIHLFLPKIGLRGATSVGLLLIAAGLYWMSFLEADATFFDLMWPMLVNATGVGLCTAPTTSAIMNAAPDEKQGVASAVNDAAREVGAAIGIAVAGSVLAAVYHSSLAPKLGAFPEQIRDPATDSLAYAQSVSEQMGSQGDQLAGLAETAFLQAMDQALVVMSAVLVAGAALVAIWAPGRNGRQWRVLRRNP</sequence>
<feature type="transmembrane region" description="Helical" evidence="5">
    <location>
        <begin position="123"/>
        <end position="144"/>
    </location>
</feature>
<keyword evidence="4 5" id="KW-0472">Membrane</keyword>
<name>A0A178LRH8_MYCIR</name>
<dbReference type="Gene3D" id="1.20.1250.20">
    <property type="entry name" value="MFS general substrate transporter like domains"/>
    <property type="match status" value="2"/>
</dbReference>
<evidence type="ECO:0000256" key="3">
    <source>
        <dbReference type="ARBA" id="ARBA00022989"/>
    </source>
</evidence>
<feature type="transmembrane region" description="Helical" evidence="5">
    <location>
        <begin position="340"/>
        <end position="360"/>
    </location>
</feature>
<comment type="caution">
    <text evidence="7">The sequence shown here is derived from an EMBL/GenBank/DDBJ whole genome shotgun (WGS) entry which is preliminary data.</text>
</comment>
<feature type="transmembrane region" description="Helical" evidence="5">
    <location>
        <begin position="307"/>
        <end position="328"/>
    </location>
</feature>
<dbReference type="AlphaFoldDB" id="A0A178LRH8"/>
<feature type="transmembrane region" description="Helical" evidence="5">
    <location>
        <begin position="69"/>
        <end position="85"/>
    </location>
</feature>
<dbReference type="STRING" id="912594.AWC12_06850"/>
<dbReference type="PROSITE" id="PS50850">
    <property type="entry name" value="MFS"/>
    <property type="match status" value="1"/>
</dbReference>
<feature type="transmembrane region" description="Helical" evidence="5">
    <location>
        <begin position="416"/>
        <end position="435"/>
    </location>
</feature>
<evidence type="ECO:0000256" key="4">
    <source>
        <dbReference type="ARBA" id="ARBA00023136"/>
    </source>
</evidence>
<dbReference type="EMBL" id="LWCS01000043">
    <property type="protein sequence ID" value="OAN34591.1"/>
    <property type="molecule type" value="Genomic_DNA"/>
</dbReference>
<evidence type="ECO:0000256" key="5">
    <source>
        <dbReference type="SAM" id="Phobius"/>
    </source>
</evidence>
<organism evidence="7 8">
    <name type="scientific">Mycolicibacterium iranicum</name>
    <name type="common">Mycobacterium iranicum</name>
    <dbReference type="NCBI Taxonomy" id="912594"/>
    <lineage>
        <taxon>Bacteria</taxon>
        <taxon>Bacillati</taxon>
        <taxon>Actinomycetota</taxon>
        <taxon>Actinomycetes</taxon>
        <taxon>Mycobacteriales</taxon>
        <taxon>Mycobacteriaceae</taxon>
        <taxon>Mycolicibacterium</taxon>
    </lineage>
</organism>
<feature type="transmembrane region" description="Helical" evidence="5">
    <location>
        <begin position="92"/>
        <end position="111"/>
    </location>
</feature>
<feature type="transmembrane region" description="Helical" evidence="5">
    <location>
        <begin position="281"/>
        <end position="301"/>
    </location>
</feature>
<feature type="transmembrane region" description="Helical" evidence="5">
    <location>
        <begin position="26"/>
        <end position="49"/>
    </location>
</feature>
<comment type="subcellular location">
    <subcellularLocation>
        <location evidence="1">Cell membrane</location>
        <topology evidence="1">Multi-pass membrane protein</topology>
    </subcellularLocation>
</comment>
<reference evidence="7 8" key="1">
    <citation type="submission" date="2016-04" db="EMBL/GenBank/DDBJ databases">
        <title>Draft Genome Sequences of Staphylococcus capitis Strain H36, S. capitis Strain H65, S. cohnii Strain H62, S. hominis Strain H69, Mycobacterium iranicum Strain H39, Plantibacter sp. Strain H53, Pseudomonas oryzihabitans Strain H72, and Microbacterium sp. Strain H83, isolated from residential settings.</title>
        <authorList>
            <person name="Lymperopoulou D."/>
            <person name="Adams R.I."/>
            <person name="Lindow S."/>
            <person name="Coil D.A."/>
            <person name="Jospin G."/>
            <person name="Eisen J.A."/>
        </authorList>
    </citation>
    <scope>NUCLEOTIDE SEQUENCE [LARGE SCALE GENOMIC DNA]</scope>
    <source>
        <strain evidence="7 8">H39</strain>
    </source>
</reference>
<dbReference type="PANTHER" id="PTHR42718:SF42">
    <property type="entry name" value="EXPORT PROTEIN"/>
    <property type="match status" value="1"/>
</dbReference>
<feature type="transmembrane region" description="Helical" evidence="5">
    <location>
        <begin position="213"/>
        <end position="230"/>
    </location>
</feature>
<dbReference type="InterPro" id="IPR011701">
    <property type="entry name" value="MFS"/>
</dbReference>
<dbReference type="GO" id="GO:0022857">
    <property type="term" value="F:transmembrane transporter activity"/>
    <property type="evidence" value="ECO:0007669"/>
    <property type="project" value="InterPro"/>
</dbReference>
<dbReference type="RefSeq" id="WP_064283852.1">
    <property type="nucleotide sequence ID" value="NZ_LWCS01000043.1"/>
</dbReference>
<keyword evidence="2 5" id="KW-0812">Transmembrane</keyword>
<keyword evidence="3 5" id="KW-1133">Transmembrane helix</keyword>
<evidence type="ECO:0000313" key="7">
    <source>
        <dbReference type="EMBL" id="OAN34591.1"/>
    </source>
</evidence>
<dbReference type="InterPro" id="IPR020846">
    <property type="entry name" value="MFS_dom"/>
</dbReference>
<dbReference type="SUPFAM" id="SSF103473">
    <property type="entry name" value="MFS general substrate transporter"/>
    <property type="match status" value="1"/>
</dbReference>
<dbReference type="InterPro" id="IPR036259">
    <property type="entry name" value="MFS_trans_sf"/>
</dbReference>
<feature type="transmembrane region" description="Helical" evidence="5">
    <location>
        <begin position="182"/>
        <end position="201"/>
    </location>
</feature>
<feature type="transmembrane region" description="Helical" evidence="5">
    <location>
        <begin position="151"/>
        <end position="176"/>
    </location>
</feature>
<accession>A0A178LRH8</accession>
<dbReference type="OrthoDB" id="9781469at2"/>
<gene>
    <name evidence="7" type="ORF">A4X20_07830</name>
</gene>
<dbReference type="Proteomes" id="UP000078396">
    <property type="component" value="Unassembled WGS sequence"/>
</dbReference>
<feature type="transmembrane region" description="Helical" evidence="5">
    <location>
        <begin position="242"/>
        <end position="260"/>
    </location>
</feature>
<feature type="domain" description="Major facilitator superfamily (MFS) profile" evidence="6">
    <location>
        <begin position="26"/>
        <end position="511"/>
    </location>
</feature>
<evidence type="ECO:0000256" key="2">
    <source>
        <dbReference type="ARBA" id="ARBA00022692"/>
    </source>
</evidence>
<dbReference type="GO" id="GO:0005886">
    <property type="term" value="C:plasma membrane"/>
    <property type="evidence" value="ECO:0007669"/>
    <property type="project" value="UniProtKB-SubCell"/>
</dbReference>